<dbReference type="RefSeq" id="XP_018078028.1">
    <property type="nucleotide sequence ID" value="XM_018219076.1"/>
</dbReference>
<organism evidence="2 3">
    <name type="scientific">Mollisia scopiformis</name>
    <name type="common">Conifer needle endophyte fungus</name>
    <name type="synonym">Phialocephala scopiformis</name>
    <dbReference type="NCBI Taxonomy" id="149040"/>
    <lineage>
        <taxon>Eukaryota</taxon>
        <taxon>Fungi</taxon>
        <taxon>Dikarya</taxon>
        <taxon>Ascomycota</taxon>
        <taxon>Pezizomycotina</taxon>
        <taxon>Leotiomycetes</taxon>
        <taxon>Helotiales</taxon>
        <taxon>Mollisiaceae</taxon>
        <taxon>Mollisia</taxon>
    </lineage>
</organism>
<proteinExistence type="predicted"/>
<evidence type="ECO:0000256" key="1">
    <source>
        <dbReference type="SAM" id="SignalP"/>
    </source>
</evidence>
<dbReference type="GeneID" id="28828802"/>
<feature type="chain" id="PRO_5008268591" evidence="1">
    <location>
        <begin position="19"/>
        <end position="55"/>
    </location>
</feature>
<keyword evidence="1" id="KW-0732">Signal</keyword>
<protein>
    <submittedName>
        <fullName evidence="2">Uncharacterized protein</fullName>
    </submittedName>
</protein>
<dbReference type="KEGG" id="psco:LY89DRAFT_726739"/>
<gene>
    <name evidence="2" type="ORF">LY89DRAFT_726739</name>
</gene>
<dbReference type="Proteomes" id="UP000070700">
    <property type="component" value="Unassembled WGS sequence"/>
</dbReference>
<dbReference type="AlphaFoldDB" id="A0A194XTY8"/>
<dbReference type="EMBL" id="KQ947404">
    <property type="protein sequence ID" value="KUJ23673.1"/>
    <property type="molecule type" value="Genomic_DNA"/>
</dbReference>
<dbReference type="InParanoid" id="A0A194XTY8"/>
<accession>A0A194XTY8</accession>
<reference evidence="2 3" key="1">
    <citation type="submission" date="2015-10" db="EMBL/GenBank/DDBJ databases">
        <title>Full genome of DAOMC 229536 Phialocephala scopiformis, a fungal endophyte of spruce producing the potent anti-insectan compound rugulosin.</title>
        <authorList>
            <consortium name="DOE Joint Genome Institute"/>
            <person name="Walker A.K."/>
            <person name="Frasz S.L."/>
            <person name="Seifert K.A."/>
            <person name="Miller J.D."/>
            <person name="Mondo S.J."/>
            <person name="Labutti K."/>
            <person name="Lipzen A."/>
            <person name="Dockter R."/>
            <person name="Kennedy M."/>
            <person name="Grigoriev I.V."/>
            <person name="Spatafora J.W."/>
        </authorList>
    </citation>
    <scope>NUCLEOTIDE SEQUENCE [LARGE SCALE GENOMIC DNA]</scope>
    <source>
        <strain evidence="2 3">CBS 120377</strain>
    </source>
</reference>
<evidence type="ECO:0000313" key="3">
    <source>
        <dbReference type="Proteomes" id="UP000070700"/>
    </source>
</evidence>
<name>A0A194XTY8_MOLSC</name>
<keyword evidence="3" id="KW-1185">Reference proteome</keyword>
<sequence length="55" mass="5700">MKFTIVALLAILSAAVSAAPIVAKSTEEVAVRSEDSTDKAPSACGVEGSYTYLYC</sequence>
<feature type="signal peptide" evidence="1">
    <location>
        <begin position="1"/>
        <end position="18"/>
    </location>
</feature>
<evidence type="ECO:0000313" key="2">
    <source>
        <dbReference type="EMBL" id="KUJ23673.1"/>
    </source>
</evidence>